<keyword evidence="2" id="KW-0297">G-protein coupled receptor</keyword>
<name>A0A9D4EBF1_DREPO</name>
<accession>A0A9D4EBF1</accession>
<dbReference type="SUPFAM" id="SSF81321">
    <property type="entry name" value="Family A G protein-coupled receptor-like"/>
    <property type="match status" value="1"/>
</dbReference>
<keyword evidence="6" id="KW-0472">Membrane</keyword>
<keyword evidence="6" id="KW-0812">Transmembrane</keyword>
<dbReference type="CDD" id="cd00637">
    <property type="entry name" value="7tm_classA_rhodopsin-like"/>
    <property type="match status" value="1"/>
</dbReference>
<dbReference type="Gene3D" id="1.20.1070.10">
    <property type="entry name" value="Rhodopsin 7-helix transmembrane proteins"/>
    <property type="match status" value="1"/>
</dbReference>
<feature type="region of interest" description="Disordered" evidence="5">
    <location>
        <begin position="1"/>
        <end position="42"/>
    </location>
</feature>
<protein>
    <recommendedName>
        <fullName evidence="9">G-protein coupled receptors family 1 profile domain-containing protein</fullName>
    </recommendedName>
</protein>
<evidence type="ECO:0000256" key="6">
    <source>
        <dbReference type="SAM" id="Phobius"/>
    </source>
</evidence>
<evidence type="ECO:0000256" key="1">
    <source>
        <dbReference type="ARBA" id="ARBA00004141"/>
    </source>
</evidence>
<dbReference type="GO" id="GO:0005886">
    <property type="term" value="C:plasma membrane"/>
    <property type="evidence" value="ECO:0007669"/>
    <property type="project" value="TreeGrafter"/>
</dbReference>
<keyword evidence="3" id="KW-0675">Receptor</keyword>
<feature type="transmembrane region" description="Helical" evidence="6">
    <location>
        <begin position="156"/>
        <end position="173"/>
    </location>
</feature>
<comment type="subcellular location">
    <subcellularLocation>
        <location evidence="1">Membrane</location>
        <topology evidence="1">Multi-pass membrane protein</topology>
    </subcellularLocation>
</comment>
<gene>
    <name evidence="7" type="ORF">DPMN_178887</name>
</gene>
<organism evidence="7 8">
    <name type="scientific">Dreissena polymorpha</name>
    <name type="common">Zebra mussel</name>
    <name type="synonym">Mytilus polymorpha</name>
    <dbReference type="NCBI Taxonomy" id="45954"/>
    <lineage>
        <taxon>Eukaryota</taxon>
        <taxon>Metazoa</taxon>
        <taxon>Spiralia</taxon>
        <taxon>Lophotrochozoa</taxon>
        <taxon>Mollusca</taxon>
        <taxon>Bivalvia</taxon>
        <taxon>Autobranchia</taxon>
        <taxon>Heteroconchia</taxon>
        <taxon>Euheterodonta</taxon>
        <taxon>Imparidentia</taxon>
        <taxon>Neoheterodontei</taxon>
        <taxon>Myida</taxon>
        <taxon>Dreissenoidea</taxon>
        <taxon>Dreissenidae</taxon>
        <taxon>Dreissena</taxon>
    </lineage>
</organism>
<dbReference type="PANTHER" id="PTHR24243:SF224">
    <property type="entry name" value="G-PROTEIN COUPLED RECEPTOR 19-RELATED"/>
    <property type="match status" value="1"/>
</dbReference>
<keyword evidence="8" id="KW-1185">Reference proteome</keyword>
<evidence type="ECO:0000256" key="3">
    <source>
        <dbReference type="ARBA" id="ARBA00023170"/>
    </source>
</evidence>
<keyword evidence="4" id="KW-0807">Transducer</keyword>
<evidence type="ECO:0000256" key="4">
    <source>
        <dbReference type="ARBA" id="ARBA00023224"/>
    </source>
</evidence>
<evidence type="ECO:0000256" key="5">
    <source>
        <dbReference type="SAM" id="MobiDB-lite"/>
    </source>
</evidence>
<dbReference type="EMBL" id="JAIWYP010000009">
    <property type="protein sequence ID" value="KAH3777444.1"/>
    <property type="molecule type" value="Genomic_DNA"/>
</dbReference>
<feature type="transmembrane region" description="Helical" evidence="6">
    <location>
        <begin position="185"/>
        <end position="204"/>
    </location>
</feature>
<reference evidence="7" key="1">
    <citation type="journal article" date="2019" name="bioRxiv">
        <title>The Genome of the Zebra Mussel, Dreissena polymorpha: A Resource for Invasive Species Research.</title>
        <authorList>
            <person name="McCartney M.A."/>
            <person name="Auch B."/>
            <person name="Kono T."/>
            <person name="Mallez S."/>
            <person name="Zhang Y."/>
            <person name="Obille A."/>
            <person name="Becker A."/>
            <person name="Abrahante J.E."/>
            <person name="Garbe J."/>
            <person name="Badalamenti J.P."/>
            <person name="Herman A."/>
            <person name="Mangelson H."/>
            <person name="Liachko I."/>
            <person name="Sullivan S."/>
            <person name="Sone E.D."/>
            <person name="Koren S."/>
            <person name="Silverstein K.A.T."/>
            <person name="Beckman K.B."/>
            <person name="Gohl D.M."/>
        </authorList>
    </citation>
    <scope>NUCLEOTIDE SEQUENCE</scope>
    <source>
        <strain evidence="7">Duluth1</strain>
        <tissue evidence="7">Whole animal</tissue>
    </source>
</reference>
<reference evidence="7" key="2">
    <citation type="submission" date="2020-11" db="EMBL/GenBank/DDBJ databases">
        <authorList>
            <person name="McCartney M.A."/>
            <person name="Auch B."/>
            <person name="Kono T."/>
            <person name="Mallez S."/>
            <person name="Becker A."/>
            <person name="Gohl D.M."/>
            <person name="Silverstein K.A.T."/>
            <person name="Koren S."/>
            <person name="Bechman K.B."/>
            <person name="Herman A."/>
            <person name="Abrahante J.E."/>
            <person name="Garbe J."/>
        </authorList>
    </citation>
    <scope>NUCLEOTIDE SEQUENCE</scope>
    <source>
        <strain evidence="7">Duluth1</strain>
        <tissue evidence="7">Whole animal</tissue>
    </source>
</reference>
<evidence type="ECO:0008006" key="9">
    <source>
        <dbReference type="Google" id="ProtNLM"/>
    </source>
</evidence>
<evidence type="ECO:0000313" key="8">
    <source>
        <dbReference type="Proteomes" id="UP000828390"/>
    </source>
</evidence>
<keyword evidence="6" id="KW-1133">Transmembrane helix</keyword>
<dbReference type="Proteomes" id="UP000828390">
    <property type="component" value="Unassembled WGS sequence"/>
</dbReference>
<proteinExistence type="predicted"/>
<evidence type="ECO:0000313" key="7">
    <source>
        <dbReference type="EMBL" id="KAH3777444.1"/>
    </source>
</evidence>
<dbReference type="GO" id="GO:0004930">
    <property type="term" value="F:G protein-coupled receptor activity"/>
    <property type="evidence" value="ECO:0007669"/>
    <property type="project" value="UniProtKB-KW"/>
</dbReference>
<comment type="caution">
    <text evidence="7">The sequence shown here is derived from an EMBL/GenBank/DDBJ whole genome shotgun (WGS) entry which is preliminary data.</text>
</comment>
<dbReference type="PANTHER" id="PTHR24243">
    <property type="entry name" value="G-PROTEIN COUPLED RECEPTOR"/>
    <property type="match status" value="1"/>
</dbReference>
<evidence type="ECO:0000256" key="2">
    <source>
        <dbReference type="ARBA" id="ARBA00023040"/>
    </source>
</evidence>
<dbReference type="AlphaFoldDB" id="A0A9D4EBF1"/>
<sequence>MAEGESVSFKTACRPSSKESNAVDYNAEQDMDNSPIDGSYVSKRNSYNEPQLCSIAIQTECICQNHSLKTCIGQPINIFNNRSEQLSHDSDTDKLDQHVTFEGQLNRNLVTVKQDQNNSPGEYVTRSISAKRNTLSMASGNTDKTKRKRYNHRRTARMLFLCTVIYFVTWVPFWLDIFGFTHSIILRHVYLISHATNPIVYGIVNRQVRKSIKRLLCGLITILFFKDSARATSDLSLNQSISGTSAG</sequence>